<evidence type="ECO:0000313" key="1">
    <source>
        <dbReference type="EMBL" id="KAK4549240.1"/>
    </source>
</evidence>
<dbReference type="Proteomes" id="UP001324427">
    <property type="component" value="Unassembled WGS sequence"/>
</dbReference>
<keyword evidence="2" id="KW-1185">Reference proteome</keyword>
<sequence length="356" mass="40092">MLVARPLRQLRVPSSSDVATAGYTYIRAYTSHIGTPQPQDTVLSEDGVRTLRKRENGGRSLPLPPLMDPVAVKAKGRYREPKPLKSEEGKTEFQKELEANPYAQALATPVRHCAVTNARLPAHFLLPLVSHLDPHQIDDTADTTKRPSKHITARLVPDIKLDIPRELRSPARGYVLAEHHILEHLSSKRRWMFVVTERMKRWFALKTGRQWHNMKVQKEWQWEEGTPEKVLGKLREEVVKRLAVAIEDKEVVLAQPGSTPLAADEEQGVACYLPLAKSLETDIEAALTQDLGIAPGVRAYDLAHLLGEDYLRRMLESHGVEDHGSRSWVAVPKSADTVELQLALLRLEAYTHNNKA</sequence>
<name>A0AAV9JVB7_9PEZI</name>
<accession>A0AAV9JVB7</accession>
<protein>
    <submittedName>
        <fullName evidence="1">Uncharacterized protein</fullName>
    </submittedName>
</protein>
<organism evidence="1 2">
    <name type="scientific">Oleoguttula mirabilis</name>
    <dbReference type="NCBI Taxonomy" id="1507867"/>
    <lineage>
        <taxon>Eukaryota</taxon>
        <taxon>Fungi</taxon>
        <taxon>Dikarya</taxon>
        <taxon>Ascomycota</taxon>
        <taxon>Pezizomycotina</taxon>
        <taxon>Dothideomycetes</taxon>
        <taxon>Dothideomycetidae</taxon>
        <taxon>Mycosphaerellales</taxon>
        <taxon>Teratosphaeriaceae</taxon>
        <taxon>Oleoguttula</taxon>
    </lineage>
</organism>
<gene>
    <name evidence="1" type="ORF">LTR36_007698</name>
</gene>
<comment type="caution">
    <text evidence="1">The sequence shown here is derived from an EMBL/GenBank/DDBJ whole genome shotgun (WGS) entry which is preliminary data.</text>
</comment>
<proteinExistence type="predicted"/>
<dbReference type="EMBL" id="JAVFHQ010000005">
    <property type="protein sequence ID" value="KAK4549240.1"/>
    <property type="molecule type" value="Genomic_DNA"/>
</dbReference>
<evidence type="ECO:0000313" key="2">
    <source>
        <dbReference type="Proteomes" id="UP001324427"/>
    </source>
</evidence>
<dbReference type="AlphaFoldDB" id="A0AAV9JVB7"/>
<reference evidence="1 2" key="1">
    <citation type="submission" date="2021-11" db="EMBL/GenBank/DDBJ databases">
        <title>Black yeast isolated from Biological Soil Crust.</title>
        <authorList>
            <person name="Kurbessoian T."/>
        </authorList>
    </citation>
    <scope>NUCLEOTIDE SEQUENCE [LARGE SCALE GENOMIC DNA]</scope>
    <source>
        <strain evidence="1 2">CCFEE 5522</strain>
    </source>
</reference>